<comment type="caution">
    <text evidence="4">The sequence shown here is derived from an EMBL/GenBank/DDBJ whole genome shotgun (WGS) entry which is preliminary data.</text>
</comment>
<keyword evidence="2" id="KW-0175">Coiled coil</keyword>
<dbReference type="AlphaFoldDB" id="A0A8B6BUH3"/>
<dbReference type="PROSITE" id="PS50119">
    <property type="entry name" value="ZF_BBOX"/>
    <property type="match status" value="2"/>
</dbReference>
<dbReference type="InterPro" id="IPR047153">
    <property type="entry name" value="TRIM45/56/19-like"/>
</dbReference>
<dbReference type="Gene3D" id="2.120.10.30">
    <property type="entry name" value="TolB, C-terminal domain"/>
    <property type="match status" value="1"/>
</dbReference>
<dbReference type="SUPFAM" id="SSF57845">
    <property type="entry name" value="B-box zinc-binding domain"/>
    <property type="match status" value="1"/>
</dbReference>
<evidence type="ECO:0000313" key="4">
    <source>
        <dbReference type="EMBL" id="VDH95880.1"/>
    </source>
</evidence>
<feature type="coiled-coil region" evidence="2">
    <location>
        <begin position="111"/>
        <end position="153"/>
    </location>
</feature>
<keyword evidence="1" id="KW-0863">Zinc-finger</keyword>
<name>A0A8B6BUH3_MYTGA</name>
<dbReference type="Gene3D" id="3.30.160.60">
    <property type="entry name" value="Classic Zinc Finger"/>
    <property type="match status" value="1"/>
</dbReference>
<evidence type="ECO:0000313" key="5">
    <source>
        <dbReference type="Proteomes" id="UP000596742"/>
    </source>
</evidence>
<dbReference type="PANTHER" id="PTHR25462:SF296">
    <property type="entry name" value="MEIOTIC P26, ISOFORM F"/>
    <property type="match status" value="1"/>
</dbReference>
<protein>
    <recommendedName>
        <fullName evidence="3">B box-type domain-containing protein</fullName>
    </recommendedName>
</protein>
<dbReference type="OrthoDB" id="6114993at2759"/>
<dbReference type="PANTHER" id="PTHR25462">
    <property type="entry name" value="BONUS, ISOFORM C-RELATED"/>
    <property type="match status" value="1"/>
</dbReference>
<dbReference type="InterPro" id="IPR011042">
    <property type="entry name" value="6-blade_b-propeller_TolB-like"/>
</dbReference>
<dbReference type="Pfam" id="PF00643">
    <property type="entry name" value="zf-B_box"/>
    <property type="match status" value="1"/>
</dbReference>
<dbReference type="GO" id="GO:0008270">
    <property type="term" value="F:zinc ion binding"/>
    <property type="evidence" value="ECO:0007669"/>
    <property type="project" value="UniProtKB-KW"/>
</dbReference>
<evidence type="ECO:0000256" key="2">
    <source>
        <dbReference type="SAM" id="Coils"/>
    </source>
</evidence>
<evidence type="ECO:0000256" key="1">
    <source>
        <dbReference type="PROSITE-ProRule" id="PRU00024"/>
    </source>
</evidence>
<dbReference type="Proteomes" id="UP000596742">
    <property type="component" value="Unassembled WGS sequence"/>
</dbReference>
<dbReference type="InterPro" id="IPR000315">
    <property type="entry name" value="Znf_B-box"/>
</dbReference>
<sequence>MASTTNGAQHSLVCEFCEIETKIMGKCLDCGLLLCSKCSDKLHSKLKKAADHRIVKLNDLSDHSQEVPNTLKFKSTKCKIHTPQMYCLYCNTCEALVCPSCIPSSHQSHYLGEIESTVKEKIEDIENLITERKMSLSQKIENSEIEKGEIENAVFLTNTTKTLQNPLRLNDCVDSDIELFDFIPGNVDFAGTPTFIGRLISCKKTKSFRSPFDPYCMTLANNGNIWITDAHEIVECNPRDKMEIVIRIECECQEIRCSKSSEIFVLTGHEVMKIHASGRLTNIHNFEPYQPTTFHVSDGNELIVIMESNERNSSKIVILTMDGNIKQEINFGEFVIIDCNSIVKTSNGLFCLSSQKTLGNSLRTVKMINTSREVIWEYPLNSSKDVTTDNFWPSEITESREGNIIMTEVSSSALHILDKDGQVLKILSTLQFGIQNPALLTSDCNGNLWISGDCCKRENPILCILEISGF</sequence>
<dbReference type="CDD" id="cd19757">
    <property type="entry name" value="Bbox1"/>
    <property type="match status" value="1"/>
</dbReference>
<dbReference type="SMART" id="SM00336">
    <property type="entry name" value="BBOX"/>
    <property type="match status" value="2"/>
</dbReference>
<proteinExistence type="predicted"/>
<feature type="domain" description="B box-type" evidence="3">
    <location>
        <begin position="73"/>
        <end position="114"/>
    </location>
</feature>
<gene>
    <name evidence="4" type="ORF">MGAL_10B003061</name>
</gene>
<keyword evidence="5" id="KW-1185">Reference proteome</keyword>
<dbReference type="SUPFAM" id="SSF63829">
    <property type="entry name" value="Calcium-dependent phosphotriesterase"/>
    <property type="match status" value="1"/>
</dbReference>
<keyword evidence="1" id="KW-0479">Metal-binding</keyword>
<organism evidence="4 5">
    <name type="scientific">Mytilus galloprovincialis</name>
    <name type="common">Mediterranean mussel</name>
    <dbReference type="NCBI Taxonomy" id="29158"/>
    <lineage>
        <taxon>Eukaryota</taxon>
        <taxon>Metazoa</taxon>
        <taxon>Spiralia</taxon>
        <taxon>Lophotrochozoa</taxon>
        <taxon>Mollusca</taxon>
        <taxon>Bivalvia</taxon>
        <taxon>Autobranchia</taxon>
        <taxon>Pteriomorphia</taxon>
        <taxon>Mytilida</taxon>
        <taxon>Mytiloidea</taxon>
        <taxon>Mytilidae</taxon>
        <taxon>Mytilinae</taxon>
        <taxon>Mytilus</taxon>
    </lineage>
</organism>
<reference evidence="4" key="1">
    <citation type="submission" date="2018-11" db="EMBL/GenBank/DDBJ databases">
        <authorList>
            <person name="Alioto T."/>
            <person name="Alioto T."/>
        </authorList>
    </citation>
    <scope>NUCLEOTIDE SEQUENCE</scope>
</reference>
<feature type="domain" description="B box-type" evidence="3">
    <location>
        <begin position="9"/>
        <end position="57"/>
    </location>
</feature>
<evidence type="ECO:0000259" key="3">
    <source>
        <dbReference type="PROSITE" id="PS50119"/>
    </source>
</evidence>
<dbReference type="EMBL" id="UYJE01000729">
    <property type="protein sequence ID" value="VDH95880.1"/>
    <property type="molecule type" value="Genomic_DNA"/>
</dbReference>
<keyword evidence="1" id="KW-0862">Zinc</keyword>
<accession>A0A8B6BUH3</accession>